<comment type="caution">
    <text evidence="2">The sequence shown here is derived from an EMBL/GenBank/DDBJ whole genome shotgun (WGS) entry which is preliminary data.</text>
</comment>
<keyword evidence="2" id="KW-0548">Nucleotidyltransferase</keyword>
<protein>
    <submittedName>
        <fullName evidence="2">N-terminal domain of reverse transcriptase family protein</fullName>
    </submittedName>
</protein>
<dbReference type="InterPro" id="IPR025960">
    <property type="entry name" value="RVT_N"/>
</dbReference>
<dbReference type="AlphaFoldDB" id="A0A0F3R620"/>
<keyword evidence="2" id="KW-0808">Transferase</keyword>
<evidence type="ECO:0000313" key="3">
    <source>
        <dbReference type="Proteomes" id="UP000033736"/>
    </source>
</evidence>
<accession>A0A0F3R620</accession>
<feature type="domain" description="Reverse transcriptase N-terminal" evidence="1">
    <location>
        <begin position="20"/>
        <end position="96"/>
    </location>
</feature>
<keyword evidence="3" id="KW-1185">Reference proteome</keyword>
<evidence type="ECO:0000259" key="1">
    <source>
        <dbReference type="Pfam" id="PF13655"/>
    </source>
</evidence>
<proteinExistence type="predicted"/>
<dbReference type="GO" id="GO:0003964">
    <property type="term" value="F:RNA-directed DNA polymerase activity"/>
    <property type="evidence" value="ECO:0007669"/>
    <property type="project" value="UniProtKB-KW"/>
</dbReference>
<dbReference type="Proteomes" id="UP000033736">
    <property type="component" value="Unassembled WGS sequence"/>
</dbReference>
<dbReference type="RefSeq" id="WP_052692015.1">
    <property type="nucleotide sequence ID" value="NZ_LAOQ01000024.1"/>
</dbReference>
<name>A0A0F3R620_9RICK</name>
<gene>
    <name evidence="2" type="ORF">RAT170B_1749</name>
</gene>
<sequence length="110" mass="13301">MQNANVTIKTDNNNFEKIYWHAINWQEVNKKVNNLRRRIYRASANGNMKLVRSLQKLMLKSRSNKLLAIRRITQINRGRRSPGIDKIFFKTIYQKNYRTCTLFIKRKERN</sequence>
<keyword evidence="2" id="KW-0695">RNA-directed DNA polymerase</keyword>
<dbReference type="PATRIC" id="fig|1268837.3.peg.1011"/>
<reference evidence="2 3" key="1">
    <citation type="submission" date="2015-01" db="EMBL/GenBank/DDBJ databases">
        <title>Genome Sequencing of Rickettsiales /home/snadendla/prok_pipe/test/illegal_ec_num.txt.</title>
        <authorList>
            <person name="Daugherty S.C."/>
            <person name="Su Q."/>
            <person name="Abolude K."/>
            <person name="Beier-Sexton M."/>
            <person name="Carlyon J.A."/>
            <person name="Carter R."/>
            <person name="Day N.P."/>
            <person name="Dumler S.J."/>
            <person name="Dyachenko V."/>
            <person name="Godinez A."/>
            <person name="Kurtti T.J."/>
            <person name="Lichay M."/>
            <person name="Mullins K.E."/>
            <person name="Ott S."/>
            <person name="Pappas-Brown V."/>
            <person name="Paris D.H."/>
            <person name="Patel P."/>
            <person name="Richards A.L."/>
            <person name="Sadzewicz L."/>
            <person name="Sears K."/>
            <person name="Seidman D."/>
            <person name="Sengamalay N."/>
            <person name="Stenos J."/>
            <person name="Tallon L.J."/>
            <person name="Vincent G."/>
            <person name="Fraser C.M."/>
            <person name="Munderloh U."/>
            <person name="Dunning-Hotopp J.C."/>
        </authorList>
    </citation>
    <scope>NUCLEOTIDE SEQUENCE [LARGE SCALE GENOMIC DNA]</scope>
    <source>
        <strain evidence="2 3">T170-B</strain>
    </source>
</reference>
<dbReference type="EMBL" id="LAOQ01000024">
    <property type="protein sequence ID" value="KJW01900.1"/>
    <property type="molecule type" value="Genomic_DNA"/>
</dbReference>
<dbReference type="Pfam" id="PF13655">
    <property type="entry name" value="RVT_N"/>
    <property type="match status" value="1"/>
</dbReference>
<organism evidence="2 3">
    <name type="scientific">Rickettsia argasii T170-B</name>
    <dbReference type="NCBI Taxonomy" id="1268837"/>
    <lineage>
        <taxon>Bacteria</taxon>
        <taxon>Pseudomonadati</taxon>
        <taxon>Pseudomonadota</taxon>
        <taxon>Alphaproteobacteria</taxon>
        <taxon>Rickettsiales</taxon>
        <taxon>Rickettsiaceae</taxon>
        <taxon>Rickettsieae</taxon>
        <taxon>Rickettsia</taxon>
        <taxon>spotted fever group</taxon>
    </lineage>
</organism>
<evidence type="ECO:0000313" key="2">
    <source>
        <dbReference type="EMBL" id="KJW01900.1"/>
    </source>
</evidence>